<organism evidence="2 3">
    <name type="scientific">Actinomarinicola tropica</name>
    <dbReference type="NCBI Taxonomy" id="2789776"/>
    <lineage>
        <taxon>Bacteria</taxon>
        <taxon>Bacillati</taxon>
        <taxon>Actinomycetota</taxon>
        <taxon>Acidimicrobiia</taxon>
        <taxon>Acidimicrobiales</taxon>
        <taxon>Iamiaceae</taxon>
        <taxon>Actinomarinicola</taxon>
    </lineage>
</organism>
<evidence type="ECO:0000259" key="1">
    <source>
        <dbReference type="Pfam" id="PF00730"/>
    </source>
</evidence>
<sequence>MATTEPSIPITGDPDADQLLVDDPFALVVGMLLDQQVSMETAFAGPSKLKARLGDRFTAEAVAAMDPDEFEAVCREKPAIHRFPKAMGARIHEMARHVVERYDGDPAAIWTGVDDGDELKDRVSALPGFGEEKTKIFIALLAKRLGVRPTGWEAAAAPFSDDVPRSIADVGSPQTLLEVREWKRAQKAAGKSKQD</sequence>
<dbReference type="Proteomes" id="UP000334019">
    <property type="component" value="Chromosome"/>
</dbReference>
<name>A0A5Q2RPT1_9ACTN</name>
<protein>
    <submittedName>
        <fullName evidence="2">Fe-S cluster assembly protein HesB</fullName>
    </submittedName>
</protein>
<dbReference type="NCBIfam" id="TIGR03252">
    <property type="entry name" value="HhH-GPD-type base excision DNA repair protein"/>
    <property type="match status" value="1"/>
</dbReference>
<accession>A0A5Q2RPT1</accession>
<evidence type="ECO:0000313" key="2">
    <source>
        <dbReference type="EMBL" id="QGG95890.1"/>
    </source>
</evidence>
<reference evidence="2 3" key="1">
    <citation type="submission" date="2019-11" db="EMBL/GenBank/DDBJ databases">
        <authorList>
            <person name="He Y."/>
        </authorList>
    </citation>
    <scope>NUCLEOTIDE SEQUENCE [LARGE SCALE GENOMIC DNA]</scope>
    <source>
        <strain evidence="2 3">SCSIO 58843</strain>
    </source>
</reference>
<dbReference type="Gene3D" id="1.10.340.30">
    <property type="entry name" value="Hypothetical protein, domain 2"/>
    <property type="match status" value="1"/>
</dbReference>
<dbReference type="AlphaFoldDB" id="A0A5Q2RPT1"/>
<dbReference type="GO" id="GO:0006284">
    <property type="term" value="P:base-excision repair"/>
    <property type="evidence" value="ECO:0007669"/>
    <property type="project" value="InterPro"/>
</dbReference>
<dbReference type="RefSeq" id="WP_153759996.1">
    <property type="nucleotide sequence ID" value="NZ_CP045851.1"/>
</dbReference>
<dbReference type="SUPFAM" id="SSF48150">
    <property type="entry name" value="DNA-glycosylase"/>
    <property type="match status" value="1"/>
</dbReference>
<dbReference type="GO" id="GO:0003824">
    <property type="term" value="F:catalytic activity"/>
    <property type="evidence" value="ECO:0007669"/>
    <property type="project" value="InterPro"/>
</dbReference>
<proteinExistence type="predicted"/>
<feature type="domain" description="HhH-GPD" evidence="1">
    <location>
        <begin position="29"/>
        <end position="132"/>
    </location>
</feature>
<dbReference type="InterPro" id="IPR011257">
    <property type="entry name" value="DNA_glycosylase"/>
</dbReference>
<gene>
    <name evidence="2" type="ORF">GH723_12730</name>
</gene>
<dbReference type="InterPro" id="IPR003265">
    <property type="entry name" value="HhH-GPD_domain"/>
</dbReference>
<keyword evidence="3" id="KW-1185">Reference proteome</keyword>
<dbReference type="EMBL" id="CP045851">
    <property type="protein sequence ID" value="QGG95890.1"/>
    <property type="molecule type" value="Genomic_DNA"/>
</dbReference>
<dbReference type="InterPro" id="IPR017658">
    <property type="entry name" value="HhH-GPD_base_excis"/>
</dbReference>
<dbReference type="KEGG" id="atq:GH723_12730"/>
<dbReference type="Pfam" id="PF00730">
    <property type="entry name" value="HhH-GPD"/>
    <property type="match status" value="1"/>
</dbReference>
<evidence type="ECO:0000313" key="3">
    <source>
        <dbReference type="Proteomes" id="UP000334019"/>
    </source>
</evidence>